<feature type="transmembrane region" description="Helical" evidence="1">
    <location>
        <begin position="31"/>
        <end position="52"/>
    </location>
</feature>
<reference evidence="2 3" key="1">
    <citation type="submission" date="2019-11" db="EMBL/GenBank/DDBJ databases">
        <title>Caenimonas koreensis gen. nov., sp. nov., isolated from activated sludge.</title>
        <authorList>
            <person name="Seung H.R."/>
        </authorList>
    </citation>
    <scope>NUCLEOTIDE SEQUENCE [LARGE SCALE GENOMIC DNA]</scope>
    <source>
        <strain evidence="2 3">EMB320</strain>
    </source>
</reference>
<dbReference type="Proteomes" id="UP000487350">
    <property type="component" value="Unassembled WGS sequence"/>
</dbReference>
<accession>A0A844B4Y5</accession>
<proteinExistence type="predicted"/>
<keyword evidence="1" id="KW-0812">Transmembrane</keyword>
<keyword evidence="3" id="KW-1185">Reference proteome</keyword>
<organism evidence="2 3">
    <name type="scientific">Caenimonas koreensis DSM 17982</name>
    <dbReference type="NCBI Taxonomy" id="1121255"/>
    <lineage>
        <taxon>Bacteria</taxon>
        <taxon>Pseudomonadati</taxon>
        <taxon>Pseudomonadota</taxon>
        <taxon>Betaproteobacteria</taxon>
        <taxon>Burkholderiales</taxon>
        <taxon>Comamonadaceae</taxon>
        <taxon>Caenimonas</taxon>
    </lineage>
</organism>
<protein>
    <submittedName>
        <fullName evidence="2">Uncharacterized protein</fullName>
    </submittedName>
</protein>
<dbReference type="AlphaFoldDB" id="A0A844B4Y5"/>
<sequence>MFKRLLASPLVQIVLCVAAYLAVTWRMGPTAMVISSPLLGAAIALPLINLACGLRHRARAATWLPVHGKHYVFRGVTINVIEDDDYCRWLRLADARKVFPISATERVLAISFPDRVKSFGNARDAYLRDDAMIELLARQTDATALRFRTWIDRTIFMPGQKVRSDRGIRPEPPVTA</sequence>
<evidence type="ECO:0000256" key="1">
    <source>
        <dbReference type="SAM" id="Phobius"/>
    </source>
</evidence>
<gene>
    <name evidence="2" type="ORF">GHT07_03645</name>
</gene>
<keyword evidence="1" id="KW-0472">Membrane</keyword>
<dbReference type="RefSeq" id="WP_153583679.1">
    <property type="nucleotide sequence ID" value="NZ_WJBU01000002.1"/>
</dbReference>
<evidence type="ECO:0000313" key="3">
    <source>
        <dbReference type="Proteomes" id="UP000487350"/>
    </source>
</evidence>
<evidence type="ECO:0000313" key="2">
    <source>
        <dbReference type="EMBL" id="MRD46356.1"/>
    </source>
</evidence>
<name>A0A844B4Y5_9BURK</name>
<comment type="caution">
    <text evidence="2">The sequence shown here is derived from an EMBL/GenBank/DDBJ whole genome shotgun (WGS) entry which is preliminary data.</text>
</comment>
<dbReference type="EMBL" id="WJBU01000002">
    <property type="protein sequence ID" value="MRD46356.1"/>
    <property type="molecule type" value="Genomic_DNA"/>
</dbReference>
<dbReference type="OrthoDB" id="8907597at2"/>
<keyword evidence="1" id="KW-1133">Transmembrane helix</keyword>